<dbReference type="GeneID" id="17089501"/>
<evidence type="ECO:0000259" key="2">
    <source>
        <dbReference type="Pfam" id="PF02543"/>
    </source>
</evidence>
<dbReference type="InterPro" id="IPR038152">
    <property type="entry name" value="Carbam_trans_C_sf"/>
</dbReference>
<comment type="similarity">
    <text evidence="1">Belongs to the NodU/CmcH family.</text>
</comment>
<organism evidence="4 5">
    <name type="scientific">Galdieria sulphuraria</name>
    <name type="common">Red alga</name>
    <dbReference type="NCBI Taxonomy" id="130081"/>
    <lineage>
        <taxon>Eukaryota</taxon>
        <taxon>Rhodophyta</taxon>
        <taxon>Bangiophyceae</taxon>
        <taxon>Galdieriales</taxon>
        <taxon>Galdieriaceae</taxon>
        <taxon>Galdieria</taxon>
    </lineage>
</organism>
<dbReference type="GO" id="GO:0016740">
    <property type="term" value="F:transferase activity"/>
    <property type="evidence" value="ECO:0007669"/>
    <property type="project" value="UniProtKB-KW"/>
</dbReference>
<dbReference type="InterPro" id="IPR051338">
    <property type="entry name" value="NodU/CmcH_Carbamoyltrnsfr"/>
</dbReference>
<dbReference type="Pfam" id="PF16861">
    <property type="entry name" value="Carbam_trans_C"/>
    <property type="match status" value="1"/>
</dbReference>
<reference evidence="5" key="1">
    <citation type="journal article" date="2013" name="Science">
        <title>Gene transfer from bacteria and archaea facilitated evolution of an extremophilic eukaryote.</title>
        <authorList>
            <person name="Schonknecht G."/>
            <person name="Chen W.H."/>
            <person name="Ternes C.M."/>
            <person name="Barbier G.G."/>
            <person name="Shrestha R.P."/>
            <person name="Stanke M."/>
            <person name="Brautigam A."/>
            <person name="Baker B.J."/>
            <person name="Banfield J.F."/>
            <person name="Garavito R.M."/>
            <person name="Carr K."/>
            <person name="Wilkerson C."/>
            <person name="Rensing S.A."/>
            <person name="Gagneul D."/>
            <person name="Dickenson N.E."/>
            <person name="Oesterhelt C."/>
            <person name="Lercher M.J."/>
            <person name="Weber A.P."/>
        </authorList>
    </citation>
    <scope>NUCLEOTIDE SEQUENCE [LARGE SCALE GENOMIC DNA]</scope>
    <source>
        <strain evidence="5">074W</strain>
    </source>
</reference>
<evidence type="ECO:0000313" key="4">
    <source>
        <dbReference type="EMBL" id="EME30802.1"/>
    </source>
</evidence>
<evidence type="ECO:0000313" key="5">
    <source>
        <dbReference type="Proteomes" id="UP000030680"/>
    </source>
</evidence>
<dbReference type="Gramene" id="EME30802">
    <property type="protein sequence ID" value="EME30802"/>
    <property type="gene ID" value="Gasu_18210"/>
</dbReference>
<dbReference type="RefSeq" id="XP_005707322.1">
    <property type="nucleotide sequence ID" value="XM_005707265.1"/>
</dbReference>
<sequence>MSYDVGFLSCYASLTGKQRKLTFGYRCKRQGCFKLRLFKLYCKYIVGINKYSHDASVCLVNGNTGDIVVNYAKERFTRRKHDGNDVGELVEHMFARLGVAFEDIVLVVQNNHHYGISAFEEKLPWTSQMNYYPKQYLSPYNLLPGIPKIEISHHLAHTWSVYAQLEAAVASNEDSLILVMDGMGDSSRELANHFANEDTTSNIYIHDLMHVTSRQPGEWKHQWNSKCYPKNIQLFENLREAESCYRCSKDGIDLIWKRWSREKSPAECYNHSFEDMESIGAVYSRIASHIFGDWNSCGKVFFWLLLQGDNSVLGKVMGLAAYHIPTQTGRTSRMKEWIMRLDNENILSGELPERLDIHWDLLKQLPYPNQWNECDEDLFQFYAALAYRIQKDTEDIVISLIRRLSKEHNVPILGLCGGLFLNSSLNGKILSETCFRHVWIPPYPGDEGIAIGCALYGYHYFKRYDISSHTMRSQTSSRIVSPFLGFHYSNDDIEEAVQEYLPWIEEIKPSKEMNDRLKSITVFVAQELYRNHVIAVYRGRAESGPRALGNRSILANPADPNMKDKLNRRVKFRESFRPFAPTILEENVVDILEFNIPLKAISESCRYMSATLSIKEEMILKIPAAVHVDKTARVQVLRRMDNFWFYEIVSEFYKLSKIPAVLNTSFNIRGEPIVETPYDAFESFLDTSTEIDWLLLEDRLFRKKSFPEAYHSMRVVLKEPIQIHTLENPLVGEVNFEIVDMTGKIHQPGSDIDTSILQLASSNKYTCADIIQELIEEMEDIIEAKFVVDRLELLWKLRLISLLEI</sequence>
<dbReference type="Proteomes" id="UP000030680">
    <property type="component" value="Unassembled WGS sequence"/>
</dbReference>
<protein>
    <submittedName>
        <fullName evidence="4">Carbamoyltransferase</fullName>
    </submittedName>
</protein>
<feature type="domain" description="Carbamoyltransferase C-terminal" evidence="3">
    <location>
        <begin position="525"/>
        <end position="703"/>
    </location>
</feature>
<dbReference type="PANTHER" id="PTHR34847:SF1">
    <property type="entry name" value="NODULATION PROTEIN U"/>
    <property type="match status" value="1"/>
</dbReference>
<accession>M2XKZ0</accession>
<dbReference type="STRING" id="130081.M2XKZ0"/>
<dbReference type="EMBL" id="KB454496">
    <property type="protein sequence ID" value="EME30802.1"/>
    <property type="molecule type" value="Genomic_DNA"/>
</dbReference>
<feature type="domain" description="Carbamoyltransferase" evidence="2">
    <location>
        <begin position="152"/>
        <end position="455"/>
    </location>
</feature>
<evidence type="ECO:0000256" key="1">
    <source>
        <dbReference type="ARBA" id="ARBA00006129"/>
    </source>
</evidence>
<keyword evidence="5" id="KW-1185">Reference proteome</keyword>
<name>M2XKZ0_GALSU</name>
<dbReference type="InterPro" id="IPR031730">
    <property type="entry name" value="Carbam_trans_C"/>
</dbReference>
<dbReference type="Pfam" id="PF02543">
    <property type="entry name" value="Carbam_trans_N"/>
    <property type="match status" value="1"/>
</dbReference>
<dbReference type="CDD" id="cd24033">
    <property type="entry name" value="ASKHA_NBD_NodU_CmcH-like_N"/>
    <property type="match status" value="1"/>
</dbReference>
<evidence type="ECO:0000259" key="3">
    <source>
        <dbReference type="Pfam" id="PF16861"/>
    </source>
</evidence>
<gene>
    <name evidence="4" type="ORF">Gasu_18210</name>
</gene>
<proteinExistence type="inferred from homology"/>
<dbReference type="PANTHER" id="PTHR34847">
    <property type="entry name" value="NODULATION PROTEIN U"/>
    <property type="match status" value="1"/>
</dbReference>
<dbReference type="OMA" id="NHGFENM"/>
<dbReference type="Gene3D" id="3.90.870.20">
    <property type="entry name" value="Carbamoyltransferase, C-terminal domain"/>
    <property type="match status" value="1"/>
</dbReference>
<dbReference type="Gene3D" id="3.30.420.40">
    <property type="match status" value="1"/>
</dbReference>
<dbReference type="InterPro" id="IPR003696">
    <property type="entry name" value="Carbtransf_dom"/>
</dbReference>
<keyword evidence="4" id="KW-0808">Transferase</keyword>
<dbReference type="OrthoDB" id="414294at2759"/>
<dbReference type="eggNOG" id="ENOG502RKTV">
    <property type="taxonomic scope" value="Eukaryota"/>
</dbReference>
<dbReference type="AlphaFoldDB" id="M2XKZ0"/>
<dbReference type="KEGG" id="gsl:Gasu_18210"/>